<evidence type="ECO:0000313" key="7">
    <source>
        <dbReference type="EMBL" id="TCO32474.1"/>
    </source>
</evidence>
<dbReference type="OrthoDB" id="5194400at2"/>
<evidence type="ECO:0000313" key="8">
    <source>
        <dbReference type="Proteomes" id="UP000294508"/>
    </source>
</evidence>
<dbReference type="AlphaFoldDB" id="A0A4R2HMR3"/>
<comment type="subcellular location">
    <subcellularLocation>
        <location evidence="1">Cell membrane</location>
        <topology evidence="1">Multi-pass membrane protein</topology>
    </subcellularLocation>
</comment>
<comment type="caution">
    <text evidence="7">The sequence shown here is derived from an EMBL/GenBank/DDBJ whole genome shotgun (WGS) entry which is preliminary data.</text>
</comment>
<reference evidence="7 8" key="1">
    <citation type="journal article" date="2015" name="Stand. Genomic Sci.">
        <title>Genomic Encyclopedia of Bacterial and Archaeal Type Strains, Phase III: the genomes of soil and plant-associated and newly described type strains.</title>
        <authorList>
            <person name="Whitman W.B."/>
            <person name="Woyke T."/>
            <person name="Klenk H.P."/>
            <person name="Zhou Y."/>
            <person name="Lilburn T.G."/>
            <person name="Beck B.J."/>
            <person name="De Vos P."/>
            <person name="Vandamme P."/>
            <person name="Eisen J.A."/>
            <person name="Garrity G."/>
            <person name="Hugenholtz P."/>
            <person name="Kyrpides N.C."/>
        </authorList>
    </citation>
    <scope>NUCLEOTIDE SEQUENCE [LARGE SCALE GENOMIC DNA]</scope>
    <source>
        <strain evidence="7 8">VKM Ac-2572</strain>
    </source>
</reference>
<evidence type="ECO:0000256" key="5">
    <source>
        <dbReference type="ARBA" id="ARBA00023136"/>
    </source>
</evidence>
<feature type="transmembrane region" description="Helical" evidence="6">
    <location>
        <begin position="126"/>
        <end position="149"/>
    </location>
</feature>
<feature type="transmembrane region" description="Helical" evidence="6">
    <location>
        <begin position="155"/>
        <end position="171"/>
    </location>
</feature>
<dbReference type="SUPFAM" id="SSF103473">
    <property type="entry name" value="MFS general substrate transporter"/>
    <property type="match status" value="1"/>
</dbReference>
<dbReference type="InterPro" id="IPR011701">
    <property type="entry name" value="MFS"/>
</dbReference>
<dbReference type="GO" id="GO:0022857">
    <property type="term" value="F:transmembrane transporter activity"/>
    <property type="evidence" value="ECO:0007669"/>
    <property type="project" value="InterPro"/>
</dbReference>
<protein>
    <submittedName>
        <fullName evidence="7">Putative MFS family arabinose efflux permease</fullName>
    </submittedName>
</protein>
<dbReference type="Pfam" id="PF07690">
    <property type="entry name" value="MFS_1"/>
    <property type="match status" value="2"/>
</dbReference>
<organism evidence="7 8">
    <name type="scientific">Kribbella steppae</name>
    <dbReference type="NCBI Taxonomy" id="2512223"/>
    <lineage>
        <taxon>Bacteria</taxon>
        <taxon>Bacillati</taxon>
        <taxon>Actinomycetota</taxon>
        <taxon>Actinomycetes</taxon>
        <taxon>Propionibacteriales</taxon>
        <taxon>Kribbellaceae</taxon>
        <taxon>Kribbella</taxon>
    </lineage>
</organism>
<dbReference type="GO" id="GO:0005886">
    <property type="term" value="C:plasma membrane"/>
    <property type="evidence" value="ECO:0007669"/>
    <property type="project" value="UniProtKB-SubCell"/>
</dbReference>
<dbReference type="InterPro" id="IPR050189">
    <property type="entry name" value="MFS_Efflux_Transporters"/>
</dbReference>
<sequence>MDSARLFGCLFAAQSSLLVLTPILSEVATDFGVSPATAGQLRAMSGVVAALVAVGLVMSRRRWELRGLLELGLGLLTVAVSASVIAPSFAALAAAQIVLGAGVSLVLAGGLAAAGSWAPEGERATLLSWAMVGAPSAWIAGMPVIGFLGGHSWRLAWLVPLTASLVTLHAVSRRKRGLPEPAPTSVLRRSGVGRWASGELLAYGGWSGVLVWVGGLLTDAHGASPAATGVALGGGAIAYVVATFVARRWVARAARPMVLVAGSALALAALVLGAVRPSFGFSVLMWAVTAFCAGVRMMAGSAAGLDLAGVGPLQAMSVRAASMQAGYLVGAVLGGAGLALGGWTVVGVALAVPLLLAVGVTATDSEISARVKVGVR</sequence>
<dbReference type="InterPro" id="IPR036259">
    <property type="entry name" value="MFS_trans_sf"/>
</dbReference>
<accession>A0A4R2HMR3</accession>
<evidence type="ECO:0000256" key="4">
    <source>
        <dbReference type="ARBA" id="ARBA00022989"/>
    </source>
</evidence>
<feature type="transmembrane region" description="Helical" evidence="6">
    <location>
        <begin position="192"/>
        <end position="214"/>
    </location>
</feature>
<feature type="transmembrane region" description="Helical" evidence="6">
    <location>
        <begin position="257"/>
        <end position="275"/>
    </location>
</feature>
<evidence type="ECO:0000256" key="3">
    <source>
        <dbReference type="ARBA" id="ARBA00022692"/>
    </source>
</evidence>
<evidence type="ECO:0000256" key="1">
    <source>
        <dbReference type="ARBA" id="ARBA00004651"/>
    </source>
</evidence>
<dbReference type="PANTHER" id="PTHR43124:SF3">
    <property type="entry name" value="CHLORAMPHENICOL EFFLUX PUMP RV0191"/>
    <property type="match status" value="1"/>
</dbReference>
<keyword evidence="3 6" id="KW-0812">Transmembrane</keyword>
<feature type="transmembrane region" description="Helical" evidence="6">
    <location>
        <begin position="326"/>
        <end position="356"/>
    </location>
</feature>
<feature type="transmembrane region" description="Helical" evidence="6">
    <location>
        <begin position="281"/>
        <end position="305"/>
    </location>
</feature>
<dbReference type="Proteomes" id="UP000294508">
    <property type="component" value="Unassembled WGS sequence"/>
</dbReference>
<feature type="transmembrane region" description="Helical" evidence="6">
    <location>
        <begin position="226"/>
        <end position="245"/>
    </location>
</feature>
<evidence type="ECO:0000256" key="2">
    <source>
        <dbReference type="ARBA" id="ARBA00022475"/>
    </source>
</evidence>
<gene>
    <name evidence="7" type="ORF">EV652_10480</name>
</gene>
<dbReference type="RefSeq" id="WP_158441150.1">
    <property type="nucleotide sequence ID" value="NZ_SLWN01000004.1"/>
</dbReference>
<dbReference type="PANTHER" id="PTHR43124">
    <property type="entry name" value="PURINE EFFLUX PUMP PBUE"/>
    <property type="match status" value="1"/>
</dbReference>
<proteinExistence type="predicted"/>
<keyword evidence="8" id="KW-1185">Reference proteome</keyword>
<dbReference type="Gene3D" id="1.20.1250.20">
    <property type="entry name" value="MFS general substrate transporter like domains"/>
    <property type="match status" value="2"/>
</dbReference>
<keyword evidence="5 6" id="KW-0472">Membrane</keyword>
<dbReference type="EMBL" id="SLWN01000004">
    <property type="protein sequence ID" value="TCO32474.1"/>
    <property type="molecule type" value="Genomic_DNA"/>
</dbReference>
<name>A0A4R2HMR3_9ACTN</name>
<keyword evidence="2" id="KW-1003">Cell membrane</keyword>
<feature type="transmembrane region" description="Helical" evidence="6">
    <location>
        <begin position="71"/>
        <end position="91"/>
    </location>
</feature>
<evidence type="ECO:0000256" key="6">
    <source>
        <dbReference type="SAM" id="Phobius"/>
    </source>
</evidence>
<keyword evidence="4 6" id="KW-1133">Transmembrane helix</keyword>
<feature type="transmembrane region" description="Helical" evidence="6">
    <location>
        <begin position="97"/>
        <end position="114"/>
    </location>
</feature>
<feature type="transmembrane region" description="Helical" evidence="6">
    <location>
        <begin position="41"/>
        <end position="59"/>
    </location>
</feature>